<feature type="region of interest" description="Disordered" evidence="3">
    <location>
        <begin position="223"/>
        <end position="268"/>
    </location>
</feature>
<feature type="compositionally biased region" description="Low complexity" evidence="3">
    <location>
        <begin position="464"/>
        <end position="479"/>
    </location>
</feature>
<name>A0A6A6VB99_9PLEO</name>
<feature type="compositionally biased region" description="Polar residues" evidence="3">
    <location>
        <begin position="954"/>
        <end position="975"/>
    </location>
</feature>
<accession>A0A6A6VB99</accession>
<feature type="compositionally biased region" description="Basic and acidic residues" evidence="3">
    <location>
        <begin position="1125"/>
        <end position="1141"/>
    </location>
</feature>
<organism evidence="4 5">
    <name type="scientific">Sporormia fimetaria CBS 119925</name>
    <dbReference type="NCBI Taxonomy" id="1340428"/>
    <lineage>
        <taxon>Eukaryota</taxon>
        <taxon>Fungi</taxon>
        <taxon>Dikarya</taxon>
        <taxon>Ascomycota</taxon>
        <taxon>Pezizomycotina</taxon>
        <taxon>Dothideomycetes</taxon>
        <taxon>Pleosporomycetidae</taxon>
        <taxon>Pleosporales</taxon>
        <taxon>Sporormiaceae</taxon>
        <taxon>Sporormia</taxon>
    </lineage>
</organism>
<feature type="compositionally biased region" description="Polar residues" evidence="3">
    <location>
        <begin position="41"/>
        <end position="57"/>
    </location>
</feature>
<feature type="compositionally biased region" description="Polar residues" evidence="3">
    <location>
        <begin position="714"/>
        <end position="724"/>
    </location>
</feature>
<evidence type="ECO:0000256" key="1">
    <source>
        <dbReference type="ARBA" id="ARBA00023054"/>
    </source>
</evidence>
<feature type="region of interest" description="Disordered" evidence="3">
    <location>
        <begin position="705"/>
        <end position="724"/>
    </location>
</feature>
<feature type="compositionally biased region" description="Low complexity" evidence="3">
    <location>
        <begin position="933"/>
        <end position="946"/>
    </location>
</feature>
<feature type="compositionally biased region" description="Low complexity" evidence="3">
    <location>
        <begin position="2357"/>
        <end position="2379"/>
    </location>
</feature>
<feature type="compositionally biased region" description="Polar residues" evidence="3">
    <location>
        <begin position="2385"/>
        <end position="2402"/>
    </location>
</feature>
<evidence type="ECO:0008006" key="6">
    <source>
        <dbReference type="Google" id="ProtNLM"/>
    </source>
</evidence>
<feature type="region of interest" description="Disordered" evidence="3">
    <location>
        <begin position="2344"/>
        <end position="2465"/>
    </location>
</feature>
<feature type="region of interest" description="Disordered" evidence="3">
    <location>
        <begin position="1411"/>
        <end position="1443"/>
    </location>
</feature>
<feature type="coiled-coil region" evidence="2">
    <location>
        <begin position="2218"/>
        <end position="2245"/>
    </location>
</feature>
<feature type="coiled-coil region" evidence="2">
    <location>
        <begin position="1751"/>
        <end position="1778"/>
    </location>
</feature>
<feature type="region of interest" description="Disordered" evidence="3">
    <location>
        <begin position="1"/>
        <end position="153"/>
    </location>
</feature>
<dbReference type="EMBL" id="MU006577">
    <property type="protein sequence ID" value="KAF2746417.1"/>
    <property type="molecule type" value="Genomic_DNA"/>
</dbReference>
<evidence type="ECO:0000313" key="4">
    <source>
        <dbReference type="EMBL" id="KAF2746417.1"/>
    </source>
</evidence>
<evidence type="ECO:0000256" key="3">
    <source>
        <dbReference type="SAM" id="MobiDB-lite"/>
    </source>
</evidence>
<feature type="region of interest" description="Disordered" evidence="3">
    <location>
        <begin position="2190"/>
        <end position="2210"/>
    </location>
</feature>
<feature type="coiled-coil region" evidence="2">
    <location>
        <begin position="2115"/>
        <end position="2185"/>
    </location>
</feature>
<reference evidence="4" key="1">
    <citation type="journal article" date="2020" name="Stud. Mycol.">
        <title>101 Dothideomycetes genomes: a test case for predicting lifestyles and emergence of pathogens.</title>
        <authorList>
            <person name="Haridas S."/>
            <person name="Albert R."/>
            <person name="Binder M."/>
            <person name="Bloem J."/>
            <person name="Labutti K."/>
            <person name="Salamov A."/>
            <person name="Andreopoulos B."/>
            <person name="Baker S."/>
            <person name="Barry K."/>
            <person name="Bills G."/>
            <person name="Bluhm B."/>
            <person name="Cannon C."/>
            <person name="Castanera R."/>
            <person name="Culley D."/>
            <person name="Daum C."/>
            <person name="Ezra D."/>
            <person name="Gonzalez J."/>
            <person name="Henrissat B."/>
            <person name="Kuo A."/>
            <person name="Liang C."/>
            <person name="Lipzen A."/>
            <person name="Lutzoni F."/>
            <person name="Magnuson J."/>
            <person name="Mondo S."/>
            <person name="Nolan M."/>
            <person name="Ohm R."/>
            <person name="Pangilinan J."/>
            <person name="Park H.-J."/>
            <person name="Ramirez L."/>
            <person name="Alfaro M."/>
            <person name="Sun H."/>
            <person name="Tritt A."/>
            <person name="Yoshinaga Y."/>
            <person name="Zwiers L.-H."/>
            <person name="Turgeon B."/>
            <person name="Goodwin S."/>
            <person name="Spatafora J."/>
            <person name="Crous P."/>
            <person name="Grigoriev I."/>
        </authorList>
    </citation>
    <scope>NUCLEOTIDE SEQUENCE</scope>
    <source>
        <strain evidence="4">CBS 119925</strain>
    </source>
</reference>
<dbReference type="GO" id="GO:0005856">
    <property type="term" value="C:cytoskeleton"/>
    <property type="evidence" value="ECO:0007669"/>
    <property type="project" value="TreeGrafter"/>
</dbReference>
<sequence>MLKQARRSSTTTPPLPSSPPSAFVSAGKQEESSEARGVPSPAQSLWSAPSPTQTLGYSSPELPPLAPFSGLQSFPRSPSTLADHERRESASYFTASWGSPYRHPPPSLNRNRIASNSDSDDLDDDSSSVQFGLEHLLPRPLEDDGSPGRFTLDHLLPQPLEQEGSPNQFNLEHLIPSRLLGLETPTRDIFSTQTTSQSNTRGPQNTEWVRQFLDGRWNKAKNDWLTDTSSSGESKTADAPGKQLGLPAKRVKKKTHKARRDNKTLNQKDFWSHFSKRQIEQLGKMMASRFAPEAPSAPARKASNGSLRSATAQSDTTAGAPEPSRHPVTPNKFLAPPEPATTPRPRKKVMVKGKGCVISLPRDIPRGAPGYPPKPMSPQAVEAKLRQFEQDGFEVRRIGGQDALVTPPQNRPIWPDEADILADRSGSFRVRVPNKADWDAYVEQLVEAKLAALGVNLGEEEEAPLSAPASAQALQHPGLPFSPPLPSSSAGSHRLRQGSIAGPFPMGPSPGHVSRQSMASPMTIFPNQRASMHMHRHSTFSPASFLQQSASPTGAWSPANYFGAQGNRGASPAAAMGRPDLAEGVSPVSPFGMRPNQPFPPPGPPQRDDMLVQMQQQQQQLQAQLLHQQQQQQQQLLGLRPSSTLAEVPEDEAEEQDISNLKHAQHNPDIAIPAPRGHRHNISANLEREARDAEYHLEEVIDKQFNDGGDFSTEPETTSQLKPSNVVANSTWEGSRPVLHQPQPHNRAHSLAQPSQSLPFGYSGHQQDNPRGDSDGARTNISDVTNPSLENEPHRAGQPSNFNFGKPSTVGHSKHTSRSSISKLNVEAKEFKFNPGASFNPGSISSVYSATAAEPAPRSVSDAAKFNVAAPAFKPDAPVFQPQAPVLQPSAPAFTPSAPAFTPSAPTFTPSAPAFTPSAPTFTPRAANASAMPTSGFSFSSPGSTFKPDAPVFNPSSSSLTPAQPSAPASFTSTIFGPVTISADDIVQPAKRSKAVPILRPVSRDQTPQAEDKEDEDGRITQADGREKRARRVRDDSDDVPRFAIQPVLRPKSNAGSNVVQSAKDDQVERDTIEGKENASPVAEKTSSKPKTPEPLSLRESEPVEASMATPDTEKSTDMSTSRTPIDDGTPHESDVIDSDAHTPTVEEAPKSFTRTHRSSLSATAKPFEYRPGASADYDFGYHVTKPSYNEQFENNFASPVRNASRSPATTFRPSDDGSFRTALETRRRAPYPESESVDFDLGQASFNDIDAVMKHMNEVGSDFGVERDEPSWEESSPRVPQDFVRNDLRPNANMRSDAPSPSPRRAIYRRQSEATPTAHVQNPFDDERVGMAYSPVHRLNNAEDVSLSEWDGDLLPGEEEKIEARSRFFDTHVDSLLSNLLQAHLDPLKNELRDIQDSFAYMSQRRVGGRRSFSDMERMESDADDEDDEVEPVSSYRNRSPRKDRKLEKLRMIVKEALETYSPPSASAIPDLEAVLPEKIREIIVDALTEHRPTATPAEPLQPDNVRNIIMEALAHHQPQWTPPKFEPVPADQIRSIVEEAIMAHQPVQGPAETVKADDIRSIVAEVVAASISKPSDTAVEPVQRDDIRSIVMEALAAHTPQSAPVEQVGPDAIRDIITEALEQRAPTAEPIQPETLRSIVADALASHAPVTPVPEPVQPDTIRAIVDEALASHKPPTLEAPIDIPQPQVDLSEIYQVIGSLKASIAQTTSHNLQAEDVRELLEEAFKRQSMEIAKREEAQAIQERDARIADLEDLLAESSKLLEAESQERKELQGREADRERLLKITEEELALLRESTGDDEVKIRALEDECGVMRRTMDALYTDDKGLKNRVAALESENEQLKMKSIAIESSEVDLQKRLDAVTAENEALAFTLEEHRKSADTWRNEIKKAHEDAERMRKAIEQSRFQAEEAARLRETMRAKFEKLQQDMVIAAGQAADERARWQKNDEAHLKKYEVLSARIEAEARTRERLERELERLETQEREAMKLRFNLEQSQKHTTKLEETVEQLRKESLEHRQAAERFERDYREAREVGHVEVRRTRVLLEADIEAANNQVNIVRADLEAEIARIRGVLDNVRMDADTLKAKHELELEAATDAQKAAVAEAQERSKLALREQEQLFERRLEKLSEEQDRALAMAREDKDRAESYFKDRLSLADSKMEHLHEKLQLMEERLNIAKEAASAAAAAAQRVPSPSSTGTGPEKISPQALRESIAVLQEQLQERESRIESLEQKLTEVDTEAPAKLKERDTEITWLRELLGVRIDDLNDLIAALAQPTFNRETVRDAAIRIRTNLQMEQQEKERLISGNGNPGQAFPTLATLSNFASPKAVQLAAAFGSWRKGRDSVPSTRNSSGTLAGSGSSSRSQSQTPSRTSAPPPNAAQSFLSGLMTPPTSNARRMNPDHPLQVRPTRGRPQPLRVHLNAASESAASDKGFPSLGKVPVPVNEDAGPRTPPSMRGNTSLLRVNAYDADAMEDGGFSESGFYDDESTVDGEVTPVGAGRGREGGFGMELQAGVEGRE</sequence>
<evidence type="ECO:0000313" key="5">
    <source>
        <dbReference type="Proteomes" id="UP000799440"/>
    </source>
</evidence>
<dbReference type="PANTHER" id="PTHR32083">
    <property type="entry name" value="CILIA AND FLAGELLA-ASSOCIATED PROTEIN 58-RELATED"/>
    <property type="match status" value="1"/>
</dbReference>
<feature type="region of interest" description="Disordered" evidence="3">
    <location>
        <begin position="288"/>
        <end position="350"/>
    </location>
</feature>
<feature type="region of interest" description="Disordered" evidence="3">
    <location>
        <begin position="735"/>
        <end position="820"/>
    </location>
</feature>
<dbReference type="PANTHER" id="PTHR32083:SF0">
    <property type="entry name" value="CILIA AND FLAGELLA-ASSOCIATED PROTEIN 58"/>
    <property type="match status" value="1"/>
</dbReference>
<feature type="region of interest" description="Disordered" evidence="3">
    <location>
        <begin position="463"/>
        <end position="516"/>
    </location>
</feature>
<keyword evidence="1 2" id="KW-0175">Coiled coil</keyword>
<feature type="coiled-coil region" evidence="2">
    <location>
        <begin position="1958"/>
        <end position="2084"/>
    </location>
</feature>
<protein>
    <recommendedName>
        <fullName evidence="6">Myosin class II heavy chain</fullName>
    </recommendedName>
</protein>
<feature type="region of interest" description="Disordered" evidence="3">
    <location>
        <begin position="2483"/>
        <end position="2524"/>
    </location>
</feature>
<keyword evidence="5" id="KW-1185">Reference proteome</keyword>
<feature type="region of interest" description="Disordered" evidence="3">
    <location>
        <begin position="1266"/>
        <end position="1305"/>
    </location>
</feature>
<feature type="compositionally biased region" description="Polar residues" evidence="3">
    <location>
        <begin position="70"/>
        <end position="80"/>
    </location>
</feature>
<feature type="compositionally biased region" description="Low complexity" evidence="3">
    <location>
        <begin position="897"/>
        <end position="924"/>
    </location>
</feature>
<feature type="region of interest" description="Disordered" evidence="3">
    <location>
        <begin position="585"/>
        <end position="618"/>
    </location>
</feature>
<feature type="compositionally biased region" description="Polar residues" evidence="3">
    <location>
        <begin position="777"/>
        <end position="789"/>
    </location>
</feature>
<feature type="compositionally biased region" description="Basic and acidic residues" evidence="3">
    <location>
        <begin position="1016"/>
        <end position="1041"/>
    </location>
</feature>
<proteinExistence type="predicted"/>
<dbReference type="Proteomes" id="UP000799440">
    <property type="component" value="Unassembled WGS sequence"/>
</dbReference>
<gene>
    <name evidence="4" type="ORF">M011DRAFT_468513</name>
</gene>
<feature type="compositionally biased region" description="Polar residues" evidence="3">
    <location>
        <begin position="1199"/>
        <end position="1213"/>
    </location>
</feature>
<feature type="compositionally biased region" description="Basic residues" evidence="3">
    <location>
        <begin position="249"/>
        <end position="260"/>
    </location>
</feature>
<feature type="coiled-coil region" evidence="2">
    <location>
        <begin position="1877"/>
        <end position="1932"/>
    </location>
</feature>
<feature type="compositionally biased region" description="Polar residues" evidence="3">
    <location>
        <begin position="752"/>
        <end position="767"/>
    </location>
</feature>
<dbReference type="OrthoDB" id="1293114at2759"/>
<feature type="compositionally biased region" description="Polar residues" evidence="3">
    <location>
        <begin position="303"/>
        <end position="317"/>
    </location>
</feature>
<feature type="compositionally biased region" description="Acidic residues" evidence="3">
    <location>
        <begin position="1423"/>
        <end position="1432"/>
    </location>
</feature>
<evidence type="ECO:0000256" key="2">
    <source>
        <dbReference type="SAM" id="Coils"/>
    </source>
</evidence>
<feature type="compositionally biased region" description="Basic and acidic residues" evidence="3">
    <location>
        <begin position="1063"/>
        <end position="1077"/>
    </location>
</feature>
<feature type="compositionally biased region" description="Basic and acidic residues" evidence="3">
    <location>
        <begin position="1413"/>
        <end position="1422"/>
    </location>
</feature>
<feature type="region of interest" description="Disordered" evidence="3">
    <location>
        <begin position="897"/>
        <end position="1161"/>
    </location>
</feature>
<feature type="region of interest" description="Disordered" evidence="3">
    <location>
        <begin position="1199"/>
        <end position="1222"/>
    </location>
</feature>
<feature type="compositionally biased region" description="Polar residues" evidence="3">
    <location>
        <begin position="225"/>
        <end position="234"/>
    </location>
</feature>